<dbReference type="PANTHER" id="PTHR43884:SF12">
    <property type="entry name" value="ISOVALERYL-COA DEHYDROGENASE, MITOCHONDRIAL-RELATED"/>
    <property type="match status" value="1"/>
</dbReference>
<accession>A0ABW2PTN3</accession>
<keyword evidence="3 5" id="KW-0285">Flavoprotein</keyword>
<dbReference type="PANTHER" id="PTHR43884">
    <property type="entry name" value="ACYL-COA DEHYDROGENASE"/>
    <property type="match status" value="1"/>
</dbReference>
<dbReference type="PIRSF" id="PIRSF016578">
    <property type="entry name" value="HsaA"/>
    <property type="match status" value="1"/>
</dbReference>
<feature type="domain" description="Acyl-CoA oxidase/dehydrogenase middle" evidence="7">
    <location>
        <begin position="122"/>
        <end position="217"/>
    </location>
</feature>
<dbReference type="Pfam" id="PF02770">
    <property type="entry name" value="Acyl-CoA_dh_M"/>
    <property type="match status" value="1"/>
</dbReference>
<dbReference type="Proteomes" id="UP001596505">
    <property type="component" value="Unassembled WGS sequence"/>
</dbReference>
<gene>
    <name evidence="9" type="ORF">ACFQRG_07230</name>
</gene>
<dbReference type="InterPro" id="IPR036250">
    <property type="entry name" value="AcylCo_DH-like_C"/>
</dbReference>
<sequence>MDFKLSEEQEMLRKMVRQFVDKEIMPYIGDWDANHHVEKNIYKRLAELNLMGVCIPEEYGGSGMDYNSLAIVCEELERGDTAFRTAVSVHTGLNSMTLLQWGNEQQKQKYLVPQAKGEKLAAYGLTEPNAGSDVKAMQTTAVRDGDDYILNGEKTWISLCDMADHFIVFAYTDKEKVHKGISAFIVERTMPGFSSKAIKGKLGIRAGNTGQIFFDNVRVPKENLLGEEGEGFKIAMSALDNGRFTVAAGACGIIMACLEASIDYCHERKTFGQEIGKHQLVQQMIANMEAKLQMARLLVYRAGELKNEGVRNTRETSLAKWQACNFANESANDAVQIHGAYGYSNEYPVERHLRNSKAPVIYEGTREIHTIMQAEYALGYRKDKPLRKMLPKWPSSKEYEKLNK</sequence>
<evidence type="ECO:0000259" key="8">
    <source>
        <dbReference type="Pfam" id="PF02771"/>
    </source>
</evidence>
<dbReference type="SUPFAM" id="SSF47203">
    <property type="entry name" value="Acyl-CoA dehydrogenase C-terminal domain-like"/>
    <property type="match status" value="1"/>
</dbReference>
<keyword evidence="5 9" id="KW-0560">Oxidoreductase</keyword>
<dbReference type="InterPro" id="IPR037069">
    <property type="entry name" value="AcylCoA_DH/ox_N_sf"/>
</dbReference>
<keyword evidence="4 5" id="KW-0274">FAD</keyword>
<dbReference type="SUPFAM" id="SSF56645">
    <property type="entry name" value="Acyl-CoA dehydrogenase NM domain-like"/>
    <property type="match status" value="1"/>
</dbReference>
<dbReference type="GO" id="GO:0016491">
    <property type="term" value="F:oxidoreductase activity"/>
    <property type="evidence" value="ECO:0007669"/>
    <property type="project" value="UniProtKB-KW"/>
</dbReference>
<proteinExistence type="inferred from homology"/>
<dbReference type="InterPro" id="IPR046373">
    <property type="entry name" value="Acyl-CoA_Oxase/DH_mid-dom_sf"/>
</dbReference>
<organism evidence="9 10">
    <name type="scientific">Scopulibacillus cellulosilyticus</name>
    <dbReference type="NCBI Taxonomy" id="2665665"/>
    <lineage>
        <taxon>Bacteria</taxon>
        <taxon>Bacillati</taxon>
        <taxon>Bacillota</taxon>
        <taxon>Bacilli</taxon>
        <taxon>Bacillales</taxon>
        <taxon>Sporolactobacillaceae</taxon>
        <taxon>Scopulibacillus</taxon>
    </lineage>
</organism>
<evidence type="ECO:0000313" key="10">
    <source>
        <dbReference type="Proteomes" id="UP001596505"/>
    </source>
</evidence>
<comment type="similarity">
    <text evidence="2 5">Belongs to the acyl-CoA dehydrogenase family.</text>
</comment>
<dbReference type="Gene3D" id="2.40.110.10">
    <property type="entry name" value="Butyryl-CoA Dehydrogenase, subunit A, domain 2"/>
    <property type="match status" value="1"/>
</dbReference>
<dbReference type="InterPro" id="IPR013786">
    <property type="entry name" value="AcylCoA_DH/ox_N"/>
</dbReference>
<dbReference type="InterPro" id="IPR009100">
    <property type="entry name" value="AcylCoA_DH/oxidase_NM_dom_sf"/>
</dbReference>
<evidence type="ECO:0000259" key="6">
    <source>
        <dbReference type="Pfam" id="PF00441"/>
    </source>
</evidence>
<dbReference type="PROSITE" id="PS00072">
    <property type="entry name" value="ACYL_COA_DH_1"/>
    <property type="match status" value="1"/>
</dbReference>
<reference evidence="10" key="1">
    <citation type="journal article" date="2019" name="Int. J. Syst. Evol. Microbiol.">
        <title>The Global Catalogue of Microorganisms (GCM) 10K type strain sequencing project: providing services to taxonomists for standard genome sequencing and annotation.</title>
        <authorList>
            <consortium name="The Broad Institute Genomics Platform"/>
            <consortium name="The Broad Institute Genome Sequencing Center for Infectious Disease"/>
            <person name="Wu L."/>
            <person name="Ma J."/>
        </authorList>
    </citation>
    <scope>NUCLEOTIDE SEQUENCE [LARGE SCALE GENOMIC DNA]</scope>
    <source>
        <strain evidence="10">CGMCC 1.16305</strain>
    </source>
</reference>
<dbReference type="InterPro" id="IPR006091">
    <property type="entry name" value="Acyl-CoA_Oxase/DH_mid-dom"/>
</dbReference>
<comment type="caution">
    <text evidence="9">The sequence shown here is derived from an EMBL/GenBank/DDBJ whole genome shotgun (WGS) entry which is preliminary data.</text>
</comment>
<dbReference type="EC" id="1.-.-.-" evidence="9"/>
<protein>
    <submittedName>
        <fullName evidence="9">Acyl-CoA dehydrogenase family protein</fullName>
        <ecNumber evidence="9">1.-.-.-</ecNumber>
    </submittedName>
</protein>
<evidence type="ECO:0000256" key="5">
    <source>
        <dbReference type="RuleBase" id="RU362125"/>
    </source>
</evidence>
<feature type="domain" description="Acyl-CoA dehydrogenase/oxidase N-terminal" evidence="8">
    <location>
        <begin position="6"/>
        <end position="118"/>
    </location>
</feature>
<evidence type="ECO:0000313" key="9">
    <source>
        <dbReference type="EMBL" id="MFC7392777.1"/>
    </source>
</evidence>
<evidence type="ECO:0000256" key="2">
    <source>
        <dbReference type="ARBA" id="ARBA00009347"/>
    </source>
</evidence>
<dbReference type="EMBL" id="JBHTCO010000005">
    <property type="protein sequence ID" value="MFC7392777.1"/>
    <property type="molecule type" value="Genomic_DNA"/>
</dbReference>
<evidence type="ECO:0000256" key="3">
    <source>
        <dbReference type="ARBA" id="ARBA00022630"/>
    </source>
</evidence>
<dbReference type="InterPro" id="IPR009075">
    <property type="entry name" value="AcylCo_DH/oxidase_C"/>
</dbReference>
<dbReference type="InterPro" id="IPR006089">
    <property type="entry name" value="Acyl-CoA_DH_CS"/>
</dbReference>
<evidence type="ECO:0000259" key="7">
    <source>
        <dbReference type="Pfam" id="PF02770"/>
    </source>
</evidence>
<evidence type="ECO:0000256" key="4">
    <source>
        <dbReference type="ARBA" id="ARBA00022827"/>
    </source>
</evidence>
<dbReference type="Pfam" id="PF02771">
    <property type="entry name" value="Acyl-CoA_dh_N"/>
    <property type="match status" value="1"/>
</dbReference>
<keyword evidence="10" id="KW-1185">Reference proteome</keyword>
<name>A0ABW2PTN3_9BACL</name>
<dbReference type="Pfam" id="PF00441">
    <property type="entry name" value="Acyl-CoA_dh_1"/>
    <property type="match status" value="1"/>
</dbReference>
<evidence type="ECO:0000256" key="1">
    <source>
        <dbReference type="ARBA" id="ARBA00001974"/>
    </source>
</evidence>
<dbReference type="Gene3D" id="1.20.140.10">
    <property type="entry name" value="Butyryl-CoA Dehydrogenase, subunit A, domain 3"/>
    <property type="match status" value="1"/>
</dbReference>
<comment type="cofactor">
    <cofactor evidence="1 5">
        <name>FAD</name>
        <dbReference type="ChEBI" id="CHEBI:57692"/>
    </cofactor>
</comment>
<feature type="domain" description="Acyl-CoA dehydrogenase/oxidase C-terminal" evidence="6">
    <location>
        <begin position="229"/>
        <end position="374"/>
    </location>
</feature>
<dbReference type="RefSeq" id="WP_380965186.1">
    <property type="nucleotide sequence ID" value="NZ_JBHTCO010000005.1"/>
</dbReference>
<dbReference type="Gene3D" id="1.10.540.10">
    <property type="entry name" value="Acyl-CoA dehydrogenase/oxidase, N-terminal domain"/>
    <property type="match status" value="1"/>
</dbReference>